<accession>A0A0G0ZET7</accession>
<evidence type="ECO:0000256" key="2">
    <source>
        <dbReference type="ARBA" id="ARBA00022475"/>
    </source>
</evidence>
<dbReference type="PANTHER" id="PTHR30619">
    <property type="entry name" value="DNA INTERNALIZATION/COMPETENCE PROTEIN COMEC/REC2"/>
    <property type="match status" value="1"/>
</dbReference>
<gene>
    <name evidence="8" type="ORF">UV09_C0008G0035</name>
</gene>
<proteinExistence type="predicted"/>
<feature type="transmembrane region" description="Helical" evidence="6">
    <location>
        <begin position="179"/>
        <end position="197"/>
    </location>
</feature>
<evidence type="ECO:0000313" key="9">
    <source>
        <dbReference type="Proteomes" id="UP000034320"/>
    </source>
</evidence>
<reference evidence="8 9" key="1">
    <citation type="journal article" date="2015" name="Nature">
        <title>rRNA introns, odd ribosomes, and small enigmatic genomes across a large radiation of phyla.</title>
        <authorList>
            <person name="Brown C.T."/>
            <person name="Hug L.A."/>
            <person name="Thomas B.C."/>
            <person name="Sharon I."/>
            <person name="Castelle C.J."/>
            <person name="Singh A."/>
            <person name="Wilkins M.J."/>
            <person name="Williams K.H."/>
            <person name="Banfield J.F."/>
        </authorList>
    </citation>
    <scope>NUCLEOTIDE SEQUENCE [LARGE SCALE GENOMIC DNA]</scope>
</reference>
<evidence type="ECO:0000256" key="6">
    <source>
        <dbReference type="SAM" id="Phobius"/>
    </source>
</evidence>
<dbReference type="Pfam" id="PF03772">
    <property type="entry name" value="Competence"/>
    <property type="match status" value="1"/>
</dbReference>
<evidence type="ECO:0000256" key="5">
    <source>
        <dbReference type="ARBA" id="ARBA00023136"/>
    </source>
</evidence>
<feature type="transmembrane region" description="Helical" evidence="6">
    <location>
        <begin position="209"/>
        <end position="232"/>
    </location>
</feature>
<feature type="domain" description="ComEC/Rec2-related protein" evidence="7">
    <location>
        <begin position="24"/>
        <end position="266"/>
    </location>
</feature>
<evidence type="ECO:0000259" key="7">
    <source>
        <dbReference type="Pfam" id="PF03772"/>
    </source>
</evidence>
<keyword evidence="5 6" id="KW-0472">Membrane</keyword>
<evidence type="ECO:0000256" key="1">
    <source>
        <dbReference type="ARBA" id="ARBA00004651"/>
    </source>
</evidence>
<dbReference type="GO" id="GO:0005886">
    <property type="term" value="C:plasma membrane"/>
    <property type="evidence" value="ECO:0007669"/>
    <property type="project" value="UniProtKB-SubCell"/>
</dbReference>
<dbReference type="AlphaFoldDB" id="A0A0G0ZET7"/>
<dbReference type="EMBL" id="LCDD01000008">
    <property type="protein sequence ID" value="KKS47169.1"/>
    <property type="molecule type" value="Genomic_DNA"/>
</dbReference>
<evidence type="ECO:0000313" key="8">
    <source>
        <dbReference type="EMBL" id="KKS47169.1"/>
    </source>
</evidence>
<protein>
    <submittedName>
        <fullName evidence="8">ComEC/Rec2-related protein</fullName>
    </submittedName>
</protein>
<dbReference type="InterPro" id="IPR004477">
    <property type="entry name" value="ComEC_N"/>
</dbReference>
<feature type="transmembrane region" description="Helical" evidence="6">
    <location>
        <begin position="44"/>
        <end position="64"/>
    </location>
</feature>
<comment type="subcellular location">
    <subcellularLocation>
        <location evidence="1">Cell membrane</location>
        <topology evidence="1">Multi-pass membrane protein</topology>
    </subcellularLocation>
</comment>
<dbReference type="InterPro" id="IPR052159">
    <property type="entry name" value="Competence_DNA_uptake"/>
</dbReference>
<feature type="transmembrane region" description="Helical" evidence="6">
    <location>
        <begin position="238"/>
        <end position="258"/>
    </location>
</feature>
<keyword evidence="3 6" id="KW-0812">Transmembrane</keyword>
<evidence type="ECO:0000256" key="3">
    <source>
        <dbReference type="ARBA" id="ARBA00022692"/>
    </source>
</evidence>
<keyword evidence="4 6" id="KW-1133">Transmembrane helix</keyword>
<sequence length="267" mass="29658">MDNPFISSINSLLPEPHASLLNGIIFGYKAQLSKGLYQALIETGTLHIIALSGMNITILVSLTAKTTLFLGRRFSSLLTIGLIVLFVMLVGMSPTVVRAAIMGSMSLLAIYFGRQYQALLALVLTSLIMLLFDLNLIKSLSFQLSFLATLGLILANRKGERQLKNSSWEKLIYSIKENFRLTLVAQLFTLPVILYYFQRISLISPIANLLIEWAVQPIMVLGLTASVLGYFWLPAGFIPAWLAWVPLTYLITVIRLLARIPGASFEF</sequence>
<dbReference type="PANTHER" id="PTHR30619:SF7">
    <property type="entry name" value="BETA-LACTAMASE DOMAIN PROTEIN"/>
    <property type="match status" value="1"/>
</dbReference>
<dbReference type="Proteomes" id="UP000034320">
    <property type="component" value="Unassembled WGS sequence"/>
</dbReference>
<evidence type="ECO:0000256" key="4">
    <source>
        <dbReference type="ARBA" id="ARBA00022989"/>
    </source>
</evidence>
<keyword evidence="2" id="KW-1003">Cell membrane</keyword>
<organism evidence="8 9">
    <name type="scientific">Candidatus Gottesmanbacteria bacterium GW2011_GWA2_42_18</name>
    <dbReference type="NCBI Taxonomy" id="1618442"/>
    <lineage>
        <taxon>Bacteria</taxon>
        <taxon>Candidatus Gottesmaniibacteriota</taxon>
    </lineage>
</organism>
<comment type="caution">
    <text evidence="8">The sequence shown here is derived from an EMBL/GenBank/DDBJ whole genome shotgun (WGS) entry which is preliminary data.</text>
</comment>
<dbReference type="NCBIfam" id="TIGR00360">
    <property type="entry name" value="ComEC_N-term"/>
    <property type="match status" value="1"/>
</dbReference>
<feature type="transmembrane region" description="Helical" evidence="6">
    <location>
        <begin position="116"/>
        <end position="134"/>
    </location>
</feature>
<name>A0A0G0ZET7_9BACT</name>
<feature type="transmembrane region" description="Helical" evidence="6">
    <location>
        <begin position="76"/>
        <end position="96"/>
    </location>
</feature>